<dbReference type="Proteomes" id="UP001178461">
    <property type="component" value="Chromosome 18"/>
</dbReference>
<name>A0AA35LME7_9SAUR</name>
<keyword evidence="2" id="KW-1185">Reference proteome</keyword>
<evidence type="ECO:0000313" key="1">
    <source>
        <dbReference type="EMBL" id="CAI5798828.1"/>
    </source>
</evidence>
<dbReference type="EMBL" id="OX395144">
    <property type="protein sequence ID" value="CAI5798828.1"/>
    <property type="molecule type" value="Genomic_DNA"/>
</dbReference>
<dbReference type="AlphaFoldDB" id="A0AA35LME7"/>
<sequence>MSAATIILGTKEVCKADLDCKKTTAACPLGSDRAHCNQECICPCAESRGLHVGVSLGPNWGSWGLAPELPASKAAALLLSYIIVSLKATQGCSPHYCEQSSDFDRNP</sequence>
<organism evidence="1 2">
    <name type="scientific">Podarcis lilfordi</name>
    <name type="common">Lilford's wall lizard</name>
    <dbReference type="NCBI Taxonomy" id="74358"/>
    <lineage>
        <taxon>Eukaryota</taxon>
        <taxon>Metazoa</taxon>
        <taxon>Chordata</taxon>
        <taxon>Craniata</taxon>
        <taxon>Vertebrata</taxon>
        <taxon>Euteleostomi</taxon>
        <taxon>Lepidosauria</taxon>
        <taxon>Squamata</taxon>
        <taxon>Bifurcata</taxon>
        <taxon>Unidentata</taxon>
        <taxon>Episquamata</taxon>
        <taxon>Laterata</taxon>
        <taxon>Lacertibaenia</taxon>
        <taxon>Lacertidae</taxon>
        <taxon>Podarcis</taxon>
    </lineage>
</organism>
<evidence type="ECO:0000313" key="2">
    <source>
        <dbReference type="Proteomes" id="UP001178461"/>
    </source>
</evidence>
<protein>
    <submittedName>
        <fullName evidence="1">Uncharacterized protein</fullName>
    </submittedName>
</protein>
<gene>
    <name evidence="1" type="ORF">PODLI_1B041508</name>
</gene>
<accession>A0AA35LME7</accession>
<reference evidence="1" key="1">
    <citation type="submission" date="2022-12" db="EMBL/GenBank/DDBJ databases">
        <authorList>
            <person name="Alioto T."/>
            <person name="Alioto T."/>
            <person name="Gomez Garrido J."/>
        </authorList>
    </citation>
    <scope>NUCLEOTIDE SEQUENCE</scope>
</reference>
<proteinExistence type="predicted"/>